<evidence type="ECO:0000256" key="4">
    <source>
        <dbReference type="PIRSR" id="PIRSR004846-1"/>
    </source>
</evidence>
<proteinExistence type="inferred from homology"/>
<dbReference type="PANTHER" id="PTHR30632">
    <property type="entry name" value="MOLYBDATE-BINDING PERIPLASMIC PROTEIN"/>
    <property type="match status" value="1"/>
</dbReference>
<dbReference type="Gene3D" id="3.40.190.10">
    <property type="entry name" value="Periplasmic binding protein-like II"/>
    <property type="match status" value="2"/>
</dbReference>
<dbReference type="InterPro" id="IPR005950">
    <property type="entry name" value="ModA"/>
</dbReference>
<dbReference type="AlphaFoldDB" id="A0A1R4G0L0"/>
<dbReference type="Proteomes" id="UP000195913">
    <property type="component" value="Unassembled WGS sequence"/>
</dbReference>
<feature type="chain" id="PRO_5039142091" evidence="5">
    <location>
        <begin position="27"/>
        <end position="254"/>
    </location>
</feature>
<dbReference type="GO" id="GO:0030973">
    <property type="term" value="F:molybdate ion binding"/>
    <property type="evidence" value="ECO:0007669"/>
    <property type="project" value="TreeGrafter"/>
</dbReference>
<feature type="binding site" evidence="4">
    <location>
        <position position="194"/>
    </location>
    <ligand>
        <name>molybdate</name>
        <dbReference type="ChEBI" id="CHEBI:36264"/>
    </ligand>
</feature>
<comment type="similarity">
    <text evidence="1">Belongs to the bacterial solute-binding protein ModA family.</text>
</comment>
<dbReference type="Pfam" id="PF13531">
    <property type="entry name" value="SBP_bac_11"/>
    <property type="match status" value="1"/>
</dbReference>
<keyword evidence="2 4" id="KW-0479">Metal-binding</keyword>
<evidence type="ECO:0000256" key="3">
    <source>
        <dbReference type="ARBA" id="ARBA00022729"/>
    </source>
</evidence>
<feature type="binding site" evidence="4">
    <location>
        <position position="77"/>
    </location>
    <ligand>
        <name>molybdate</name>
        <dbReference type="ChEBI" id="CHEBI:36264"/>
    </ligand>
</feature>
<evidence type="ECO:0000313" key="6">
    <source>
        <dbReference type="EMBL" id="SJM61661.1"/>
    </source>
</evidence>
<feature type="signal peptide" evidence="5">
    <location>
        <begin position="1"/>
        <end position="26"/>
    </location>
</feature>
<accession>A0A1R4G0L0</accession>
<protein>
    <submittedName>
        <fullName evidence="6">Molybdenum ABC transporter, periplasmic molybdenum-binding protein ModA (TC 3.A.1.8.1)</fullName>
    </submittedName>
</protein>
<evidence type="ECO:0000256" key="5">
    <source>
        <dbReference type="SAM" id="SignalP"/>
    </source>
</evidence>
<dbReference type="NCBIfam" id="TIGR01256">
    <property type="entry name" value="modA"/>
    <property type="match status" value="1"/>
</dbReference>
<sequence>MRSTLIATLTATALLLSACGTPSSGADAEASTPGKPDGATIHFAAAASLTDVAPELTRAYAEETGDTTRIDINLGASSKLVQQANSGQQPDVLITADTQAPEALKDPAAFEPSVALVSNTLVLVVPSDSQITTADQLPDAASVALCAPAVPCGRAANNYLEQQDFTLETVSEEDNVRAVLTKVTAGQVDAGFVYATDAAAAGNQVRAVDLAGLEPNIYPLLVAADAPKPAQDFARWLQGDAAGKLLLKAGFSKS</sequence>
<feature type="binding site" evidence="4">
    <location>
        <position position="176"/>
    </location>
    <ligand>
        <name>molybdate</name>
        <dbReference type="ChEBI" id="CHEBI:36264"/>
    </ligand>
</feature>
<name>A0A1R4G0L0_9MICC</name>
<keyword evidence="4" id="KW-0500">Molybdenum</keyword>
<evidence type="ECO:0000256" key="2">
    <source>
        <dbReference type="ARBA" id="ARBA00022723"/>
    </source>
</evidence>
<dbReference type="SUPFAM" id="SSF53850">
    <property type="entry name" value="Periplasmic binding protein-like II"/>
    <property type="match status" value="1"/>
</dbReference>
<dbReference type="PANTHER" id="PTHR30632:SF0">
    <property type="entry name" value="SULFATE-BINDING PROTEIN"/>
    <property type="match status" value="1"/>
</dbReference>
<dbReference type="EMBL" id="FUHW01000025">
    <property type="protein sequence ID" value="SJM61661.1"/>
    <property type="molecule type" value="Genomic_DNA"/>
</dbReference>
<keyword evidence="3 5" id="KW-0732">Signal</keyword>
<dbReference type="InterPro" id="IPR050682">
    <property type="entry name" value="ModA/WtpA"/>
</dbReference>
<keyword evidence="7" id="KW-1185">Reference proteome</keyword>
<evidence type="ECO:0000313" key="7">
    <source>
        <dbReference type="Proteomes" id="UP000195913"/>
    </source>
</evidence>
<dbReference type="RefSeq" id="WP_086997394.1">
    <property type="nucleotide sequence ID" value="NZ_FUHW01000025.1"/>
</dbReference>
<dbReference type="PIRSF" id="PIRSF004846">
    <property type="entry name" value="ModA"/>
    <property type="match status" value="1"/>
</dbReference>
<gene>
    <name evidence="6" type="ORF">FM101_06965</name>
</gene>
<dbReference type="GO" id="GO:0046872">
    <property type="term" value="F:metal ion binding"/>
    <property type="evidence" value="ECO:0007669"/>
    <property type="project" value="UniProtKB-KW"/>
</dbReference>
<evidence type="ECO:0000256" key="1">
    <source>
        <dbReference type="ARBA" id="ARBA00009175"/>
    </source>
</evidence>
<feature type="binding site" evidence="4">
    <location>
        <position position="48"/>
    </location>
    <ligand>
        <name>molybdate</name>
        <dbReference type="ChEBI" id="CHEBI:36264"/>
    </ligand>
</feature>
<organism evidence="6 7">
    <name type="scientific">Arthrobacter rhombi</name>
    <dbReference type="NCBI Taxonomy" id="71253"/>
    <lineage>
        <taxon>Bacteria</taxon>
        <taxon>Bacillati</taxon>
        <taxon>Actinomycetota</taxon>
        <taxon>Actinomycetes</taxon>
        <taxon>Micrococcales</taxon>
        <taxon>Micrococcaceae</taxon>
        <taxon>Arthrobacter</taxon>
    </lineage>
</organism>
<dbReference type="PROSITE" id="PS51257">
    <property type="entry name" value="PROKAR_LIPOPROTEIN"/>
    <property type="match status" value="1"/>
</dbReference>
<reference evidence="6 7" key="1">
    <citation type="submission" date="2017-02" db="EMBL/GenBank/DDBJ databases">
        <authorList>
            <person name="Peterson S.W."/>
        </authorList>
    </citation>
    <scope>NUCLEOTIDE SEQUENCE [LARGE SCALE GENOMIC DNA]</scope>
    <source>
        <strain evidence="6 7">B Ar 00.02</strain>
    </source>
</reference>
<dbReference type="GO" id="GO:0015689">
    <property type="term" value="P:molybdate ion transport"/>
    <property type="evidence" value="ECO:0007669"/>
    <property type="project" value="InterPro"/>
</dbReference>